<dbReference type="GO" id="GO:0008017">
    <property type="term" value="F:microtubule binding"/>
    <property type="evidence" value="ECO:0007669"/>
    <property type="project" value="TreeGrafter"/>
</dbReference>
<accession>A0A9D3NB03</accession>
<dbReference type="GO" id="GO:0046847">
    <property type="term" value="P:filopodium assembly"/>
    <property type="evidence" value="ECO:0007669"/>
    <property type="project" value="TreeGrafter"/>
</dbReference>
<dbReference type="GO" id="GO:0007288">
    <property type="term" value="P:sperm axoneme assembly"/>
    <property type="evidence" value="ECO:0007669"/>
    <property type="project" value="TreeGrafter"/>
</dbReference>
<reference evidence="1 2" key="1">
    <citation type="submission" date="2021-06" db="EMBL/GenBank/DDBJ databases">
        <title>Chromosome-level genome assembly of the red-tail catfish (Hemibagrus wyckioides).</title>
        <authorList>
            <person name="Shao F."/>
        </authorList>
    </citation>
    <scope>NUCLEOTIDE SEQUENCE [LARGE SCALE GENOMIC DNA]</scope>
    <source>
        <strain evidence="1">EC202008001</strain>
        <tissue evidence="1">Blood</tissue>
    </source>
</reference>
<evidence type="ECO:0008006" key="3">
    <source>
        <dbReference type="Google" id="ProtNLM"/>
    </source>
</evidence>
<protein>
    <recommendedName>
        <fullName evidence="3">Sperm-associated antigen 6</fullName>
    </recommendedName>
</protein>
<comment type="caution">
    <text evidence="1">The sequence shown here is derived from an EMBL/GenBank/DDBJ whole genome shotgun (WGS) entry which is preliminary data.</text>
</comment>
<dbReference type="GO" id="GO:0005930">
    <property type="term" value="C:axoneme"/>
    <property type="evidence" value="ECO:0007669"/>
    <property type="project" value="TreeGrafter"/>
</dbReference>
<proteinExistence type="predicted"/>
<dbReference type="GO" id="GO:0015630">
    <property type="term" value="C:microtubule cytoskeleton"/>
    <property type="evidence" value="ECO:0007669"/>
    <property type="project" value="TreeGrafter"/>
</dbReference>
<dbReference type="AlphaFoldDB" id="A0A9D3NB03"/>
<evidence type="ECO:0000313" key="1">
    <source>
        <dbReference type="EMBL" id="KAG7317627.1"/>
    </source>
</evidence>
<gene>
    <name evidence="1" type="ORF">KOW79_018662</name>
</gene>
<keyword evidence="2" id="KW-1185">Reference proteome</keyword>
<dbReference type="PANTHER" id="PTHR23314">
    <property type="entry name" value="SPERM-ASSOCIATED ANTIGEN 6 ARMADILLO REPEAT-CONTAINING"/>
    <property type="match status" value="1"/>
</dbReference>
<dbReference type="GO" id="GO:0005576">
    <property type="term" value="C:extracellular region"/>
    <property type="evidence" value="ECO:0007669"/>
    <property type="project" value="GOC"/>
</dbReference>
<dbReference type="GO" id="GO:0003351">
    <property type="term" value="P:epithelial cilium movement involved in extracellular fluid movement"/>
    <property type="evidence" value="ECO:0007669"/>
    <property type="project" value="TreeGrafter"/>
</dbReference>
<dbReference type="OrthoDB" id="7537227at2759"/>
<dbReference type="GO" id="GO:0001669">
    <property type="term" value="C:acrosomal vesicle"/>
    <property type="evidence" value="ECO:0007669"/>
    <property type="project" value="TreeGrafter"/>
</dbReference>
<dbReference type="PANTHER" id="PTHR23314:SF0">
    <property type="entry name" value="SPERM-ASSOCIATED ANTIGEN 6"/>
    <property type="match status" value="1"/>
</dbReference>
<evidence type="ECO:0000313" key="2">
    <source>
        <dbReference type="Proteomes" id="UP000824219"/>
    </source>
</evidence>
<dbReference type="GO" id="GO:1990138">
    <property type="term" value="P:neuron projection extension"/>
    <property type="evidence" value="ECO:0007669"/>
    <property type="project" value="TreeGrafter"/>
</dbReference>
<dbReference type="Proteomes" id="UP000824219">
    <property type="component" value="Linkage Group LG23"/>
</dbReference>
<dbReference type="GO" id="GO:0097228">
    <property type="term" value="C:sperm principal piece"/>
    <property type="evidence" value="ECO:0007669"/>
    <property type="project" value="TreeGrafter"/>
</dbReference>
<name>A0A9D3NB03_9TELE</name>
<dbReference type="EMBL" id="JAHKSW010000023">
    <property type="protein sequence ID" value="KAG7317627.1"/>
    <property type="molecule type" value="Genomic_DNA"/>
</dbReference>
<organism evidence="1 2">
    <name type="scientific">Hemibagrus wyckioides</name>
    <dbReference type="NCBI Taxonomy" id="337641"/>
    <lineage>
        <taxon>Eukaryota</taxon>
        <taxon>Metazoa</taxon>
        <taxon>Chordata</taxon>
        <taxon>Craniata</taxon>
        <taxon>Vertebrata</taxon>
        <taxon>Euteleostomi</taxon>
        <taxon>Actinopterygii</taxon>
        <taxon>Neopterygii</taxon>
        <taxon>Teleostei</taxon>
        <taxon>Ostariophysi</taxon>
        <taxon>Siluriformes</taxon>
        <taxon>Bagridae</taxon>
        <taxon>Hemibagrus</taxon>
    </lineage>
</organism>
<sequence length="109" mass="12491">MAKKAFKSILQKCTYLPALEQFLYEAPSNVLKHVIYQFSKVLPHDSKARRSFVTSGGLKKVQEVKAEPGSDLQKYINTINACYPEEIVRYYSPGYSEALLERIEYHQSA</sequence>